<dbReference type="EMBL" id="CP062983">
    <property type="protein sequence ID" value="QPC81883.1"/>
    <property type="molecule type" value="Genomic_DNA"/>
</dbReference>
<name>A0A7S8IEJ4_9CHLR</name>
<dbReference type="Proteomes" id="UP000594468">
    <property type="component" value="Chromosome"/>
</dbReference>
<feature type="chain" id="PRO_5033002932" description="Laminin IV type A domain-containing protein" evidence="5">
    <location>
        <begin position="23"/>
        <end position="626"/>
    </location>
</feature>
<evidence type="ECO:0000256" key="5">
    <source>
        <dbReference type="SAM" id="SignalP"/>
    </source>
</evidence>
<feature type="signal peptide" evidence="5">
    <location>
        <begin position="1"/>
        <end position="22"/>
    </location>
</feature>
<dbReference type="KEGG" id="pmet:G4Y79_19660"/>
<evidence type="ECO:0000256" key="2">
    <source>
        <dbReference type="ARBA" id="ARBA00022737"/>
    </source>
</evidence>
<accession>A0A7S8IEJ4</accession>
<evidence type="ECO:0000256" key="3">
    <source>
        <dbReference type="ARBA" id="ARBA00023157"/>
    </source>
</evidence>
<evidence type="ECO:0000259" key="6">
    <source>
        <dbReference type="Pfam" id="PF00052"/>
    </source>
</evidence>
<gene>
    <name evidence="7" type="ORF">G4Y79_19660</name>
</gene>
<feature type="domain" description="Laminin IV type A" evidence="6">
    <location>
        <begin position="210"/>
        <end position="334"/>
    </location>
</feature>
<feature type="domain" description="Laminin IV type A" evidence="6">
    <location>
        <begin position="388"/>
        <end position="514"/>
    </location>
</feature>
<evidence type="ECO:0000256" key="1">
    <source>
        <dbReference type="ARBA" id="ARBA00022729"/>
    </source>
</evidence>
<organism evidence="7 8">
    <name type="scientific">Phototrophicus methaneseepsis</name>
    <dbReference type="NCBI Taxonomy" id="2710758"/>
    <lineage>
        <taxon>Bacteria</taxon>
        <taxon>Bacillati</taxon>
        <taxon>Chloroflexota</taxon>
        <taxon>Candidatus Thermofontia</taxon>
        <taxon>Phototrophicales</taxon>
        <taxon>Phototrophicaceae</taxon>
        <taxon>Phototrophicus</taxon>
    </lineage>
</organism>
<proteinExistence type="predicted"/>
<dbReference type="Pfam" id="PF00052">
    <property type="entry name" value="Laminin_B"/>
    <property type="match status" value="2"/>
</dbReference>
<keyword evidence="4" id="KW-0325">Glycoprotein</keyword>
<keyword evidence="2" id="KW-0677">Repeat</keyword>
<dbReference type="AlphaFoldDB" id="A0A7S8IEJ4"/>
<sequence length="626" mass="67863">MQFRSIATLLLTLCLSLSSVFAQSPDPIVPYTGTWEVTLLDEQNNCPAELLLSGAWVPANGSQHVLTFSTLEAVPLDLHKVVAPVEVEETPEFFSVTTGDYNQYEIIPTIQTQPYLYRYAILEEQYIVLEYTQTLALSDCVLTATYNLTLISSDTSTTGETTSTEDAASAPLNNWALGGDSSDPVFLFDDPAAPDGALCGTDQAQGETWFFSADPAFVSEVNASYGQTLSYDIRISEGNTDNAYDDFDVELVVGNGIVLHYTSGSYPTSEWTHFEVKLDETAGWVDVDGFMDTSDPALFAQMIQDVTQVNIRGEYIVGDDTACITNVQIGDGTTTATTNSTFIDLSGWQPGDITTPELFFEFAEAPDGALCTSEQAPGILWTIDADQAFVSQLNASYGQIIRFDTRTLSEHMTEPYTDMNIELVIGNGIVLQYSFEATSQNEWTHYDVELSETAGWVDVDGFMDTSDPALFAQMVQDITQFRIYGTHMQDTGSTCLANVQIGSNATNNTGTDATQPAQPAAGPQLQSGFYETVIADVAEGCTSYLPLGAVQYINVEFSYMDQDATLAMLIEGVPQPVIFFATADAAVYQAEGDGLGMLSIVSPVQFTLQHVSDGCQTTTQATLADA</sequence>
<keyword evidence="8" id="KW-1185">Reference proteome</keyword>
<protein>
    <recommendedName>
        <fullName evidence="6">Laminin IV type A domain-containing protein</fullName>
    </recommendedName>
</protein>
<evidence type="ECO:0000313" key="7">
    <source>
        <dbReference type="EMBL" id="QPC81883.1"/>
    </source>
</evidence>
<dbReference type="InterPro" id="IPR000034">
    <property type="entry name" value="Laminin_IV"/>
</dbReference>
<evidence type="ECO:0000256" key="4">
    <source>
        <dbReference type="ARBA" id="ARBA00023180"/>
    </source>
</evidence>
<evidence type="ECO:0000313" key="8">
    <source>
        <dbReference type="Proteomes" id="UP000594468"/>
    </source>
</evidence>
<reference evidence="7 8" key="1">
    <citation type="submission" date="2020-02" db="EMBL/GenBank/DDBJ databases">
        <authorList>
            <person name="Zheng R.K."/>
            <person name="Sun C.M."/>
        </authorList>
    </citation>
    <scope>NUCLEOTIDE SEQUENCE [LARGE SCALE GENOMIC DNA]</scope>
    <source>
        <strain evidence="8">rifampicinis</strain>
    </source>
</reference>
<keyword evidence="3" id="KW-1015">Disulfide bond</keyword>
<keyword evidence="1 5" id="KW-0732">Signal</keyword>